<organism evidence="1 2">
    <name type="scientific">Sorangium cellulosum</name>
    <name type="common">Polyangium cellulosum</name>
    <dbReference type="NCBI Taxonomy" id="56"/>
    <lineage>
        <taxon>Bacteria</taxon>
        <taxon>Pseudomonadati</taxon>
        <taxon>Myxococcota</taxon>
        <taxon>Polyangia</taxon>
        <taxon>Polyangiales</taxon>
        <taxon>Polyangiaceae</taxon>
        <taxon>Sorangium</taxon>
    </lineage>
</organism>
<evidence type="ECO:0000313" key="2">
    <source>
        <dbReference type="Proteomes" id="UP000295497"/>
    </source>
</evidence>
<dbReference type="AlphaFoldDB" id="A0A4P2QT63"/>
<dbReference type="RefSeq" id="WP_129576869.1">
    <property type="nucleotide sequence ID" value="NZ_CP012672.1"/>
</dbReference>
<sequence>MNALFFFQGKQAAAGQWLAIQGAAWKPQIKIVGLAEDTVRVDIEYHAAPVDADAGHVVDRCTKDRGSLERPKHDKGEEGDDALLCYNYKPPAAPLRALKIARVTLTITAHRGSGATERSLHELHVVSTTYRWLVYVATALLCFACIRWRLELLRPLSLPAFADAEPWILAVISLLTGAGGVPILDQLVRALAKLVAAVKHEDGAGSAVPLLRFPVPMNAAIALVAAVGPPAAITRIDNATEAEAKLVDGEVKGRKHAVRFGGLLGVGEPPRLADGTGMFCLSDPLCQSAPACREADAACKAEGAWRGLLGLDARRVGVRCEGAWGRRAPEGQATGAPLPLTLDGACAPREDQRFDWRTLDPQRAVELMPKPFPGIAQWRLRERGQDATLTCHAGLKASLVLPPPVSIPGVRRVDLACDDRAFASRFESSDVDDVRLCVPEACREPLVVEVDALARRAWPLPSQVFLDKRVKLPGALPVTCRDAGSIPEINTARAGLLGRGIRELSTESHGVRCQATVPDDHQPRSAGEGSELGLTLSWAGGGARVRVTSDRPEPGLRLTLPAGTEIVGFRIDDVLSVDCPTSGGTDVMLVLLRARFKATRYEKVYVAGARAALIDVGAKTTHAWACVPAGELSFAGTGRAAQREHPLRADLEAATLIEEDRPGGPRRCFTMPGWSPVDCARCPQPVPIHVSSDHAYARECAGGRCFECR</sequence>
<proteinExistence type="predicted"/>
<dbReference type="EMBL" id="CP012672">
    <property type="protein sequence ID" value="AUX33514.1"/>
    <property type="molecule type" value="Genomic_DNA"/>
</dbReference>
<accession>A0A4P2QT63</accession>
<gene>
    <name evidence="1" type="ORF">SOCE836_056740</name>
</gene>
<reference evidence="1 2" key="1">
    <citation type="submission" date="2015-09" db="EMBL/GenBank/DDBJ databases">
        <title>Sorangium comparison.</title>
        <authorList>
            <person name="Zaburannyi N."/>
            <person name="Bunk B."/>
            <person name="Overmann J."/>
            <person name="Mueller R."/>
        </authorList>
    </citation>
    <scope>NUCLEOTIDE SEQUENCE [LARGE SCALE GENOMIC DNA]</scope>
    <source>
        <strain evidence="1 2">So ce836</strain>
    </source>
</reference>
<evidence type="ECO:0000313" key="1">
    <source>
        <dbReference type="EMBL" id="AUX33514.1"/>
    </source>
</evidence>
<name>A0A4P2QT63_SORCE</name>
<protein>
    <submittedName>
        <fullName evidence="1">Uncharacterized protein</fullName>
    </submittedName>
</protein>
<dbReference type="Proteomes" id="UP000295497">
    <property type="component" value="Chromosome"/>
</dbReference>